<dbReference type="EMBL" id="BMAV01012556">
    <property type="protein sequence ID" value="GFY59281.1"/>
    <property type="molecule type" value="Genomic_DNA"/>
</dbReference>
<proteinExistence type="predicted"/>
<gene>
    <name evidence="1" type="ORF">TNIN_392281</name>
</gene>
<organism evidence="1 2">
    <name type="scientific">Trichonephila inaurata madagascariensis</name>
    <dbReference type="NCBI Taxonomy" id="2747483"/>
    <lineage>
        <taxon>Eukaryota</taxon>
        <taxon>Metazoa</taxon>
        <taxon>Ecdysozoa</taxon>
        <taxon>Arthropoda</taxon>
        <taxon>Chelicerata</taxon>
        <taxon>Arachnida</taxon>
        <taxon>Araneae</taxon>
        <taxon>Araneomorphae</taxon>
        <taxon>Entelegynae</taxon>
        <taxon>Araneoidea</taxon>
        <taxon>Nephilidae</taxon>
        <taxon>Trichonephila</taxon>
        <taxon>Trichonephila inaurata</taxon>
    </lineage>
</organism>
<comment type="caution">
    <text evidence="1">The sequence shown here is derived from an EMBL/GenBank/DDBJ whole genome shotgun (WGS) entry which is preliminary data.</text>
</comment>
<evidence type="ECO:0000313" key="2">
    <source>
        <dbReference type="Proteomes" id="UP000886998"/>
    </source>
</evidence>
<keyword evidence="2" id="KW-1185">Reference proteome</keyword>
<dbReference type="OrthoDB" id="8057007at2759"/>
<sequence length="117" mass="13753">MRPFTASDNYSVKAFFRDGVENFIFIPHVSKLQKIICVKRLLQGPVKTFVQTLHNIFTYTSLKAALIEEFADLFSSYDIHKEMKKRRLRPTESLFEYFLAMREIASKAHFILDEQSL</sequence>
<evidence type="ECO:0000313" key="1">
    <source>
        <dbReference type="EMBL" id="GFY59281.1"/>
    </source>
</evidence>
<protein>
    <submittedName>
        <fullName evidence="1">Uncharacterized protein</fullName>
    </submittedName>
</protein>
<name>A0A8X7C6I2_9ARAC</name>
<dbReference type="Proteomes" id="UP000886998">
    <property type="component" value="Unassembled WGS sequence"/>
</dbReference>
<accession>A0A8X7C6I2</accession>
<reference evidence="1" key="1">
    <citation type="submission" date="2020-08" db="EMBL/GenBank/DDBJ databases">
        <title>Multicomponent nature underlies the extraordinary mechanical properties of spider dragline silk.</title>
        <authorList>
            <person name="Kono N."/>
            <person name="Nakamura H."/>
            <person name="Mori M."/>
            <person name="Yoshida Y."/>
            <person name="Ohtoshi R."/>
            <person name="Malay A.D."/>
            <person name="Moran D.A.P."/>
            <person name="Tomita M."/>
            <person name="Numata K."/>
            <person name="Arakawa K."/>
        </authorList>
    </citation>
    <scope>NUCLEOTIDE SEQUENCE</scope>
</reference>
<dbReference type="AlphaFoldDB" id="A0A8X7C6I2"/>